<reference evidence="4" key="1">
    <citation type="journal article" date="2023" name="Mol. Biol. Evol.">
        <title>Third-Generation Sequencing Reveals the Adaptive Role of the Epigenome in Three Deep-Sea Polychaetes.</title>
        <authorList>
            <person name="Perez M."/>
            <person name="Aroh O."/>
            <person name="Sun Y."/>
            <person name="Lan Y."/>
            <person name="Juniper S.K."/>
            <person name="Young C.R."/>
            <person name="Angers B."/>
            <person name="Qian P.Y."/>
        </authorList>
    </citation>
    <scope>NUCLEOTIDE SEQUENCE</scope>
    <source>
        <strain evidence="4">P08H-3</strain>
    </source>
</reference>
<dbReference type="CDD" id="cd09235">
    <property type="entry name" value="V_Alix"/>
    <property type="match status" value="1"/>
</dbReference>
<dbReference type="InterPro" id="IPR025304">
    <property type="entry name" value="ALIX_V_dom"/>
</dbReference>
<feature type="compositionally biased region" description="Pro residues" evidence="2">
    <location>
        <begin position="776"/>
        <end position="786"/>
    </location>
</feature>
<dbReference type="Gene3D" id="1.25.40.280">
    <property type="entry name" value="alix/aip1 like domains"/>
    <property type="match status" value="1"/>
</dbReference>
<evidence type="ECO:0000313" key="5">
    <source>
        <dbReference type="Proteomes" id="UP001208570"/>
    </source>
</evidence>
<dbReference type="PROSITE" id="PS51180">
    <property type="entry name" value="BRO1"/>
    <property type="match status" value="1"/>
</dbReference>
<dbReference type="Gene3D" id="1.20.120.560">
    <property type="entry name" value="alix/aip1 in complex with the ypdl late domain"/>
    <property type="match status" value="1"/>
</dbReference>
<dbReference type="PANTHER" id="PTHR23030">
    <property type="entry name" value="PCD6 INTERACTING PROTEIN-RELATED"/>
    <property type="match status" value="1"/>
</dbReference>
<feature type="compositionally biased region" description="Low complexity" evidence="2">
    <location>
        <begin position="852"/>
        <end position="867"/>
    </location>
</feature>
<feature type="coiled-coil region" evidence="1">
    <location>
        <begin position="552"/>
        <end position="579"/>
    </location>
</feature>
<dbReference type="PANTHER" id="PTHR23030:SF39">
    <property type="entry name" value="PROGRAMMED CELL DEATH 6-INTERACTING PROTEIN"/>
    <property type="match status" value="1"/>
</dbReference>
<feature type="region of interest" description="Disordered" evidence="2">
    <location>
        <begin position="738"/>
        <end position="867"/>
    </location>
</feature>
<evidence type="ECO:0000256" key="2">
    <source>
        <dbReference type="SAM" id="MobiDB-lite"/>
    </source>
</evidence>
<gene>
    <name evidence="4" type="ORF">LSH36_141g09036</name>
</gene>
<accession>A0AAD9JXM9</accession>
<protein>
    <recommendedName>
        <fullName evidence="3">BRO1 domain-containing protein</fullName>
    </recommendedName>
</protein>
<dbReference type="InterPro" id="IPR038499">
    <property type="entry name" value="BRO1_sf"/>
</dbReference>
<dbReference type="FunFam" id="1.25.40.280:FF:000001">
    <property type="entry name" value="programmed cell death 6-interacting protein-like isoform X1"/>
    <property type="match status" value="1"/>
</dbReference>
<dbReference type="GO" id="GO:0005768">
    <property type="term" value="C:endosome"/>
    <property type="evidence" value="ECO:0007669"/>
    <property type="project" value="TreeGrafter"/>
</dbReference>
<organism evidence="4 5">
    <name type="scientific">Paralvinella palmiformis</name>
    <dbReference type="NCBI Taxonomy" id="53620"/>
    <lineage>
        <taxon>Eukaryota</taxon>
        <taxon>Metazoa</taxon>
        <taxon>Spiralia</taxon>
        <taxon>Lophotrochozoa</taxon>
        <taxon>Annelida</taxon>
        <taxon>Polychaeta</taxon>
        <taxon>Sedentaria</taxon>
        <taxon>Canalipalpata</taxon>
        <taxon>Terebellida</taxon>
        <taxon>Terebelliformia</taxon>
        <taxon>Alvinellidae</taxon>
        <taxon>Paralvinella</taxon>
    </lineage>
</organism>
<evidence type="ECO:0000313" key="4">
    <source>
        <dbReference type="EMBL" id="KAK2160065.1"/>
    </source>
</evidence>
<feature type="domain" description="BRO1" evidence="3">
    <location>
        <begin position="3"/>
        <end position="393"/>
    </location>
</feature>
<dbReference type="Proteomes" id="UP001208570">
    <property type="component" value="Unassembled WGS sequence"/>
</dbReference>
<evidence type="ECO:0000259" key="3">
    <source>
        <dbReference type="PROSITE" id="PS51180"/>
    </source>
</evidence>
<dbReference type="Gene3D" id="1.20.140.50">
    <property type="entry name" value="alix/aip1 like domains"/>
    <property type="match status" value="1"/>
</dbReference>
<dbReference type="InterPro" id="IPR004328">
    <property type="entry name" value="BRO1_dom"/>
</dbReference>
<name>A0AAD9JXM9_9ANNE</name>
<keyword evidence="1" id="KW-0175">Coiled coil</keyword>
<dbReference type="Pfam" id="PF03097">
    <property type="entry name" value="BRO1"/>
    <property type="match status" value="1"/>
</dbReference>
<dbReference type="AlphaFoldDB" id="A0AAD9JXM9"/>
<dbReference type="SMART" id="SM01041">
    <property type="entry name" value="BRO1"/>
    <property type="match status" value="1"/>
</dbReference>
<comment type="caution">
    <text evidence="4">The sequence shown here is derived from an EMBL/GenBank/DDBJ whole genome shotgun (WGS) entry which is preliminary data.</text>
</comment>
<dbReference type="Pfam" id="PF13949">
    <property type="entry name" value="ALIX_LYPXL_bnd"/>
    <property type="match status" value="1"/>
</dbReference>
<evidence type="ECO:0000256" key="1">
    <source>
        <dbReference type="SAM" id="Coils"/>
    </source>
</evidence>
<sequence length="867" mass="96133">MATFLAVPVKRTWEVDLVSPLRAFISMTFANASPEEFMPGLTEIHRLRNNMINKSVDKHESALDVLYRYHDQLVSLEAKVPMTENGVRISFKWQDAFDKPSFMSGKRTLSIASGAYERVCVLFNIGALQSQVADSQNHSSDDGLKTSVKLFQQSSGIFSQLNECVLACVQNDPTPDLHPDTLAALSALMLAQAQDCIVHKAMQDKMKPAVTAKLAHQCSDLYAEAMKLLQLDSIRGLWPKDWIPNVASKQASYHALAEYYQSLVHKEKKEFGEEIARLRHAKELITAAEQRGGSHFLFQDQSKKIIKALTDANKDNDFIYHARIPDISSLPAIEKTVVAKILKPNVPMSANFKDALEKVVPLSVHTALQGFENRKQEIVNREIARSREATQLLNSVLASLNLPAAIEDSGSKVPQSLLEKAGKVREMGGISHLNRLMSDLPELLTRNREILDESDRMLAEEEASDRQLREQFKERWTRTPSPQLTEVIKAEGNKYRKILDNAIQADHIVQSRYEQCRNGVELMSKSQGELQAALPAGNQSSALKGNPAVAELKKYMSEVEAIKNEREVMENELKNAKCDMANIFLAALAKDGAINEEQLSEEQLDRVYRDLRKQVSDSLQKQEQLLAHIQDANTRFGEAKAQNQSGASREQVLKDLAAAYDGFVELKNNLEEGTKFYNDLTQLLVKYQSKVSDFCFARRTEKEELMKDLQSAIARQPAQAPPAAPSYQATMMSTSGAQANMANGGAGKGGKKPPPRPPQPAPRSHPNQAGAANTPPVAPPVAPPGSYPGYHSSPQQGPYVRQQGNPPYPAPGYNNIPYPVAPPAGYYSPPVPQGYNPYASYGYPQQTPPGQYPQQQAYPAYPGYPQQ</sequence>
<keyword evidence="5" id="KW-1185">Reference proteome</keyword>
<proteinExistence type="predicted"/>
<dbReference type="GO" id="GO:0000281">
    <property type="term" value="P:mitotic cytokinesis"/>
    <property type="evidence" value="ECO:0007669"/>
    <property type="project" value="TreeGrafter"/>
</dbReference>
<dbReference type="EMBL" id="JAODUP010000141">
    <property type="protein sequence ID" value="KAK2160065.1"/>
    <property type="molecule type" value="Genomic_DNA"/>
</dbReference>